<organism evidence="1">
    <name type="scientific">Phenylobacterium glaciei</name>
    <dbReference type="NCBI Taxonomy" id="2803784"/>
    <lineage>
        <taxon>Bacteria</taxon>
        <taxon>Pseudomonadati</taxon>
        <taxon>Pseudomonadota</taxon>
        <taxon>Alphaproteobacteria</taxon>
        <taxon>Caulobacterales</taxon>
        <taxon>Caulobacteraceae</taxon>
        <taxon>Phenylobacterium</taxon>
    </lineage>
</organism>
<proteinExistence type="predicted"/>
<protein>
    <submittedName>
        <fullName evidence="1">Uncharacterized protein</fullName>
    </submittedName>
</protein>
<name>A0A974P4J5_9CAUL</name>
<dbReference type="AlphaFoldDB" id="A0A974P4J5"/>
<accession>A0A974P4J5</accession>
<reference evidence="1" key="1">
    <citation type="submission" date="2021-01" db="EMBL/GenBank/DDBJ databases">
        <title>Genome sequence of Phenylobacterium sp. 20VBR1 isolated from a valley glaceir, Ny-Alesund, Svalbard.</title>
        <authorList>
            <person name="Thomas F.A."/>
            <person name="Krishnan K.P."/>
            <person name="Sinha R.K."/>
        </authorList>
    </citation>
    <scope>NUCLEOTIDE SEQUENCE</scope>
    <source>
        <strain evidence="1">20VBR1</strain>
    </source>
</reference>
<evidence type="ECO:0000313" key="1">
    <source>
        <dbReference type="EMBL" id="QQZ50847.1"/>
    </source>
</evidence>
<gene>
    <name evidence="1" type="ORF">JKL49_06040</name>
</gene>
<dbReference type="EMBL" id="CP068570">
    <property type="protein sequence ID" value="QQZ50847.1"/>
    <property type="molecule type" value="Genomic_DNA"/>
</dbReference>
<sequence length="55" mass="6268">MTTPDAPPVRKSVLRRIETRALLIWLACAAAIWGSSTSPARWWRATPRRWISTCC</sequence>